<sequence length="41" mass="4633">MALLHSPFVLNPFVLNPFVLDRAPWTDGAETVQQEQRPGQL</sequence>
<proteinExistence type="predicted"/>
<comment type="caution">
    <text evidence="1">The sequence shown here is derived from an EMBL/GenBank/DDBJ whole genome shotgun (WGS) entry which is preliminary data.</text>
</comment>
<dbReference type="EMBL" id="JASCIR010000001">
    <property type="protein sequence ID" value="MDI3384833.1"/>
    <property type="molecule type" value="Genomic_DNA"/>
</dbReference>
<dbReference type="Proteomes" id="UP001224661">
    <property type="component" value="Unassembled WGS sequence"/>
</dbReference>
<organism evidence="1 2">
    <name type="scientific">Streptomyces solicavernae</name>
    <dbReference type="NCBI Taxonomy" id="3043614"/>
    <lineage>
        <taxon>Bacteria</taxon>
        <taxon>Bacillati</taxon>
        <taxon>Actinomycetota</taxon>
        <taxon>Actinomycetes</taxon>
        <taxon>Kitasatosporales</taxon>
        <taxon>Streptomycetaceae</taxon>
        <taxon>Streptomyces</taxon>
    </lineage>
</organism>
<keyword evidence="2" id="KW-1185">Reference proteome</keyword>
<accession>A0ABT6RM68</accession>
<dbReference type="RefSeq" id="WP_282509415.1">
    <property type="nucleotide sequence ID" value="NZ_JASCIR010000001.1"/>
</dbReference>
<reference evidence="1 2" key="1">
    <citation type="submission" date="2023-05" db="EMBL/GenBank/DDBJ databases">
        <title>Draft genome sequence of Streptomyces sp. B-S-A8 isolated from a cave soil in Thailand.</title>
        <authorList>
            <person name="Chamroensaksri N."/>
            <person name="Muangham S."/>
        </authorList>
    </citation>
    <scope>NUCLEOTIDE SEQUENCE [LARGE SCALE GENOMIC DNA]</scope>
    <source>
        <strain evidence="1 2">B-S-A8</strain>
    </source>
</reference>
<name>A0ABT6RM68_9ACTN</name>
<evidence type="ECO:0000313" key="1">
    <source>
        <dbReference type="EMBL" id="MDI3384833.1"/>
    </source>
</evidence>
<protein>
    <submittedName>
        <fullName evidence="1">Uncharacterized protein</fullName>
    </submittedName>
</protein>
<gene>
    <name evidence="1" type="ORF">QIS99_01165</name>
</gene>
<evidence type="ECO:0000313" key="2">
    <source>
        <dbReference type="Proteomes" id="UP001224661"/>
    </source>
</evidence>